<keyword evidence="1" id="KW-0812">Transmembrane</keyword>
<evidence type="ECO:0000313" key="3">
    <source>
        <dbReference type="Proteomes" id="UP000784294"/>
    </source>
</evidence>
<protein>
    <submittedName>
        <fullName evidence="2">Uncharacterized protein</fullName>
    </submittedName>
</protein>
<dbReference type="EMBL" id="CAAALY010002975">
    <property type="protein sequence ID" value="VEL08025.1"/>
    <property type="molecule type" value="Genomic_DNA"/>
</dbReference>
<feature type="transmembrane region" description="Helical" evidence="1">
    <location>
        <begin position="38"/>
        <end position="64"/>
    </location>
</feature>
<comment type="caution">
    <text evidence="2">The sequence shown here is derived from an EMBL/GenBank/DDBJ whole genome shotgun (WGS) entry which is preliminary data.</text>
</comment>
<evidence type="ECO:0000256" key="1">
    <source>
        <dbReference type="SAM" id="Phobius"/>
    </source>
</evidence>
<evidence type="ECO:0000313" key="2">
    <source>
        <dbReference type="EMBL" id="VEL08025.1"/>
    </source>
</evidence>
<accession>A0A3S4ZNT0</accession>
<organism evidence="2 3">
    <name type="scientific">Protopolystoma xenopodis</name>
    <dbReference type="NCBI Taxonomy" id="117903"/>
    <lineage>
        <taxon>Eukaryota</taxon>
        <taxon>Metazoa</taxon>
        <taxon>Spiralia</taxon>
        <taxon>Lophotrochozoa</taxon>
        <taxon>Platyhelminthes</taxon>
        <taxon>Monogenea</taxon>
        <taxon>Polyopisthocotylea</taxon>
        <taxon>Polystomatidea</taxon>
        <taxon>Polystomatidae</taxon>
        <taxon>Protopolystoma</taxon>
    </lineage>
</organism>
<dbReference type="AlphaFoldDB" id="A0A3S4ZNT0"/>
<gene>
    <name evidence="2" type="ORF">PXEA_LOCUS1465</name>
</gene>
<proteinExistence type="predicted"/>
<dbReference type="Proteomes" id="UP000784294">
    <property type="component" value="Unassembled WGS sequence"/>
</dbReference>
<sequence>MLAPTGLMPAVVNCLHSIIFLGHTTWPGAFPSGKMAEFYRFVLACAQLAIICTVNLLCVCLCLWTHVAHMRLSATLTICLWHQQKYHFSRCLQPDGLGVTVSPPPCPSVIHLFRTVSARLYDGCETQAVLARRAITKSPGDRLSWGVEGRGQRTADGGRRILCILQTDGTVNSSMFVALERWSFVRDVPLCCHNNWGAGRENSAMMLNSWLTRIRQLQYRGFCLTLHVQSVVAPVPDRQDIPQRRLLRCRATLGEQASFRLTWYLPRGGADKIGGIGEMTWRKEMAFPRSGCYSQNPKWAVCCLFSVNSLQNGLNMAREPSCLGWPEFRSFLRAHT</sequence>
<reference evidence="2" key="1">
    <citation type="submission" date="2018-11" db="EMBL/GenBank/DDBJ databases">
        <authorList>
            <consortium name="Pathogen Informatics"/>
        </authorList>
    </citation>
    <scope>NUCLEOTIDE SEQUENCE</scope>
</reference>
<keyword evidence="3" id="KW-1185">Reference proteome</keyword>
<keyword evidence="1" id="KW-0472">Membrane</keyword>
<keyword evidence="1" id="KW-1133">Transmembrane helix</keyword>
<name>A0A3S4ZNT0_9PLAT</name>
<feature type="transmembrane region" description="Helical" evidence="1">
    <location>
        <begin position="7"/>
        <end position="26"/>
    </location>
</feature>